<keyword evidence="7 9" id="KW-0326">Glycosidase</keyword>
<keyword evidence="5" id="KW-0325">Glycoprotein</keyword>
<evidence type="ECO:0000256" key="5">
    <source>
        <dbReference type="ARBA" id="ARBA00023180"/>
    </source>
</evidence>
<dbReference type="PIRSF" id="PIRSF001031">
    <property type="entry name" value="Glu-a-glcsd_SBD"/>
    <property type="match status" value="1"/>
</dbReference>
<dbReference type="FunFam" id="1.50.10.10:FF:000018">
    <property type="entry name" value="Glucoamylase"/>
    <property type="match status" value="1"/>
</dbReference>
<evidence type="ECO:0000256" key="2">
    <source>
        <dbReference type="ARBA" id="ARBA00006188"/>
    </source>
</evidence>
<dbReference type="Gene3D" id="2.60.40.10">
    <property type="entry name" value="Immunoglobulins"/>
    <property type="match status" value="1"/>
</dbReference>
<dbReference type="InterPro" id="IPR011613">
    <property type="entry name" value="GH15-like"/>
</dbReference>
<dbReference type="GO" id="GO:0000324">
    <property type="term" value="C:fungal-type vacuole"/>
    <property type="evidence" value="ECO:0007669"/>
    <property type="project" value="TreeGrafter"/>
</dbReference>
<dbReference type="GO" id="GO:0004339">
    <property type="term" value="F:glucan 1,4-alpha-glucosidase activity"/>
    <property type="evidence" value="ECO:0007669"/>
    <property type="project" value="UniProtKB-EC"/>
</dbReference>
<keyword evidence="8 9" id="KW-0624">Polysaccharide degradation</keyword>
<dbReference type="SMART" id="SM01065">
    <property type="entry name" value="CBM_2"/>
    <property type="match status" value="1"/>
</dbReference>
<dbReference type="InterPro" id="IPR013783">
    <property type="entry name" value="Ig-like_fold"/>
</dbReference>
<dbReference type="EC" id="3.2.1.3" evidence="9"/>
<evidence type="ECO:0000256" key="6">
    <source>
        <dbReference type="ARBA" id="ARBA00023277"/>
    </source>
</evidence>
<dbReference type="InterPro" id="IPR008291">
    <property type="entry name" value="Glucoamylase_SBD"/>
</dbReference>
<dbReference type="InterPro" id="IPR013784">
    <property type="entry name" value="Carb-bd-like_fold"/>
</dbReference>
<comment type="catalytic activity">
    <reaction evidence="1 9">
        <text>Hydrolysis of terminal (1-&gt;4)-linked alpha-D-glucose residues successively from non-reducing ends of the chains with release of beta-D-glucose.</text>
        <dbReference type="EC" id="3.2.1.3"/>
    </reaction>
</comment>
<dbReference type="PANTHER" id="PTHR31616:SF12">
    <property type="entry name" value="GLUCOAMYLASE"/>
    <property type="match status" value="1"/>
</dbReference>
<dbReference type="PRINTS" id="PR00736">
    <property type="entry name" value="GLHYDRLASE15"/>
</dbReference>
<dbReference type="OrthoDB" id="6123450at2759"/>
<keyword evidence="4 9" id="KW-0378">Hydrolase</keyword>
<evidence type="ECO:0000256" key="3">
    <source>
        <dbReference type="ARBA" id="ARBA00022729"/>
    </source>
</evidence>
<evidence type="ECO:0000256" key="4">
    <source>
        <dbReference type="ARBA" id="ARBA00022801"/>
    </source>
</evidence>
<sequence length="632" mass="68775">MDTQWSNGYPGGDRMLHDKYKKNYGSLSAWAASAAVFFPHDLTTYIASEESIALQGVLDNLGPDGELAPGAAAGVLVASPSTDNPNYYYTWTRDSALTFKMLVDEFIFGNTALREHIQDYVKAQAIIQTVSNPSGSLWSGTGLGEPKFYVNETRFDGSWGRPQRDGPALRATALIAYVRWLLDNGYESEADNVWEVIRNDLNYVAQFWNQSTFDLWEETYGSSFFTTAVQHRALVEGSAIASQLGYSCAGCDSQAPEILCFLQYYWNGKYALANFADNGRSGIDANTVLASIATFDYDAGCDDSTFQPCSERALANLKVYVDAFRSIYPINSGINSSAPVATGRYPEDVYYDGNPWYLTTLAVAEQLYDAVAQWKNHEYIQITNVSLPFWKQLLPNSTVGQISSSSTKFDSSISAVMDYADGFVSLVDHYIPSNGSISEQFNKTTGNPTSAYDLTWSFASYITMSSRRQAALLSSSAASAEPASWGSSSANTPSSTCDSTSYVGNYTAAYGAGAPPGSGGCTVTVLFNDAAETVYGENLYMTGNTTELGNWLLSDAVGGSADKYTTSSPLWYWVLDLPASTGIKYQIVREESNGTWTYEGVNRTYTVPVCGTTAETGTAQVYITWTGTEPSS</sequence>
<dbReference type="PANTHER" id="PTHR31616">
    <property type="entry name" value="TREHALASE"/>
    <property type="match status" value="1"/>
</dbReference>
<accession>A0A0G2GT08</accession>
<organism evidence="13 14">
    <name type="scientific">Phaeomoniella chlamydospora</name>
    <name type="common">Phaeoacremonium chlamydosporum</name>
    <dbReference type="NCBI Taxonomy" id="158046"/>
    <lineage>
        <taxon>Eukaryota</taxon>
        <taxon>Fungi</taxon>
        <taxon>Dikarya</taxon>
        <taxon>Ascomycota</taxon>
        <taxon>Pezizomycotina</taxon>
        <taxon>Eurotiomycetes</taxon>
        <taxon>Chaetothyriomycetidae</taxon>
        <taxon>Phaeomoniellales</taxon>
        <taxon>Phaeomoniellaceae</taxon>
        <taxon>Phaeomoniella</taxon>
    </lineage>
</organism>
<protein>
    <recommendedName>
        <fullName evidence="9">Glucoamylase</fullName>
        <ecNumber evidence="9">3.2.1.3</ecNumber>
    </recommendedName>
    <alternativeName>
        <fullName evidence="9">1,4-alpha-D-glucan glucohydrolase</fullName>
    </alternativeName>
    <alternativeName>
        <fullName evidence="9">Glucan 1,4-alpha-glucosidase</fullName>
    </alternativeName>
</protein>
<feature type="active site" description="Proton acceptor" evidence="10">
    <location>
        <position position="214"/>
    </location>
</feature>
<reference evidence="13 14" key="2">
    <citation type="submission" date="2015-05" db="EMBL/GenBank/DDBJ databases">
        <authorList>
            <person name="Morales-Cruz A."/>
            <person name="Amrine K.C."/>
            <person name="Cantu D."/>
        </authorList>
    </citation>
    <scope>NUCLEOTIDE SEQUENCE [LARGE SCALE GENOMIC DNA]</scope>
    <source>
        <strain evidence="13">UCRPC4</strain>
    </source>
</reference>
<comment type="similarity">
    <text evidence="2 9">Belongs to the glycosyl hydrolase 15 family.</text>
</comment>
<comment type="caution">
    <text evidence="13">The sequence shown here is derived from an EMBL/GenBank/DDBJ whole genome shotgun (WGS) entry which is preliminary data.</text>
</comment>
<gene>
    <name evidence="13" type="ORF">UCRPC4_g01447</name>
</gene>
<name>A0A0G2GT08_PHACM</name>
<keyword evidence="3" id="KW-0732">Signal</keyword>
<dbReference type="PROSITE" id="PS51166">
    <property type="entry name" value="CBM20"/>
    <property type="match status" value="1"/>
</dbReference>
<dbReference type="GO" id="GO:2001070">
    <property type="term" value="F:starch binding"/>
    <property type="evidence" value="ECO:0007669"/>
    <property type="project" value="InterPro"/>
</dbReference>
<dbReference type="SUPFAM" id="SSF48208">
    <property type="entry name" value="Six-hairpin glycosidases"/>
    <property type="match status" value="1"/>
</dbReference>
<dbReference type="InterPro" id="IPR012341">
    <property type="entry name" value="6hp_glycosidase-like_sf"/>
</dbReference>
<dbReference type="Gene3D" id="1.50.10.10">
    <property type="match status" value="1"/>
</dbReference>
<dbReference type="AlphaFoldDB" id="A0A0G2GT08"/>
<keyword evidence="6 9" id="KW-0119">Carbohydrate metabolism</keyword>
<reference evidence="13 14" key="1">
    <citation type="submission" date="2015-05" db="EMBL/GenBank/DDBJ databases">
        <title>Distinctive expansion of gene families associated with plant cell wall degradation and secondary metabolism in the genomes of grapevine trunk pathogens.</title>
        <authorList>
            <person name="Lawrence D.P."/>
            <person name="Travadon R."/>
            <person name="Rolshausen P.E."/>
            <person name="Baumgartner K."/>
        </authorList>
    </citation>
    <scope>NUCLEOTIDE SEQUENCE [LARGE SCALE GENOMIC DNA]</scope>
    <source>
        <strain evidence="13">UCRPC4</strain>
    </source>
</reference>
<evidence type="ECO:0000256" key="9">
    <source>
        <dbReference type="PIRNR" id="PIRNR001031"/>
    </source>
</evidence>
<evidence type="ECO:0000256" key="11">
    <source>
        <dbReference type="PIRSR" id="PIRSR001031-2"/>
    </source>
</evidence>
<feature type="domain" description="CBM20" evidence="12">
    <location>
        <begin position="515"/>
        <end position="627"/>
    </location>
</feature>
<evidence type="ECO:0000256" key="7">
    <source>
        <dbReference type="ARBA" id="ARBA00023295"/>
    </source>
</evidence>
<feature type="active site" description="Proton donor" evidence="10">
    <location>
        <position position="217"/>
    </location>
</feature>
<dbReference type="InterPro" id="IPR008928">
    <property type="entry name" value="6-hairpin_glycosidase_sf"/>
</dbReference>
<proteinExistence type="inferred from homology"/>
<dbReference type="EMBL" id="LCWF01000035">
    <property type="protein sequence ID" value="KKY26428.1"/>
    <property type="molecule type" value="Genomic_DNA"/>
</dbReference>
<evidence type="ECO:0000313" key="13">
    <source>
        <dbReference type="EMBL" id="KKY26428.1"/>
    </source>
</evidence>
<keyword evidence="14" id="KW-1185">Reference proteome</keyword>
<evidence type="ECO:0000256" key="10">
    <source>
        <dbReference type="PIRSR" id="PIRSR001031-1"/>
    </source>
</evidence>
<evidence type="ECO:0000256" key="1">
    <source>
        <dbReference type="ARBA" id="ARBA00001863"/>
    </source>
</evidence>
<dbReference type="InterPro" id="IPR002044">
    <property type="entry name" value="CBM20"/>
</dbReference>
<evidence type="ECO:0000256" key="8">
    <source>
        <dbReference type="ARBA" id="ARBA00023326"/>
    </source>
</evidence>
<dbReference type="GO" id="GO:0000272">
    <property type="term" value="P:polysaccharide catabolic process"/>
    <property type="evidence" value="ECO:0007669"/>
    <property type="project" value="UniProtKB-KW"/>
</dbReference>
<evidence type="ECO:0000259" key="12">
    <source>
        <dbReference type="PROSITE" id="PS51166"/>
    </source>
</evidence>
<evidence type="ECO:0000313" key="14">
    <source>
        <dbReference type="Proteomes" id="UP000053317"/>
    </source>
</evidence>
<dbReference type="SUPFAM" id="SSF49452">
    <property type="entry name" value="Starch-binding domain-like"/>
    <property type="match status" value="1"/>
</dbReference>
<dbReference type="InterPro" id="IPR000165">
    <property type="entry name" value="Glucoamylase"/>
</dbReference>
<dbReference type="Pfam" id="PF00723">
    <property type="entry name" value="Glyco_hydro_15"/>
    <property type="match status" value="1"/>
</dbReference>
<dbReference type="Proteomes" id="UP000053317">
    <property type="component" value="Unassembled WGS sequence"/>
</dbReference>
<feature type="binding site" evidence="11">
    <location>
        <position position="159"/>
    </location>
    <ligand>
        <name>substrate</name>
    </ligand>
</feature>
<dbReference type="Pfam" id="PF00686">
    <property type="entry name" value="CBM_20"/>
    <property type="match status" value="1"/>
</dbReference>